<dbReference type="SMART" id="SM00192">
    <property type="entry name" value="LDLa"/>
    <property type="match status" value="1"/>
</dbReference>
<dbReference type="Gene3D" id="2.60.120.290">
    <property type="entry name" value="Spermadhesin, CUB domain"/>
    <property type="match status" value="1"/>
</dbReference>
<dbReference type="InterPro" id="IPR000859">
    <property type="entry name" value="CUB_dom"/>
</dbReference>
<dbReference type="InterPro" id="IPR042333">
    <property type="entry name" value="LRAD2/Mig-13-like"/>
</dbReference>
<dbReference type="InterPro" id="IPR035914">
    <property type="entry name" value="Sperma_CUB_dom_sf"/>
</dbReference>
<dbReference type="Pfam" id="PF00057">
    <property type="entry name" value="Ldl_recept_a"/>
    <property type="match status" value="1"/>
</dbReference>
<protein>
    <submittedName>
        <fullName evidence="5">MAM and LDL-receptor class A domain-containing protein 1</fullName>
    </submittedName>
</protein>
<dbReference type="SUPFAM" id="SSF49854">
    <property type="entry name" value="Spermadhesin, CUB domain"/>
    <property type="match status" value="1"/>
</dbReference>
<organism evidence="5 6">
    <name type="scientific">Biomphalaria pfeifferi</name>
    <name type="common">Bloodfluke planorb</name>
    <name type="synonym">Freshwater snail</name>
    <dbReference type="NCBI Taxonomy" id="112525"/>
    <lineage>
        <taxon>Eukaryota</taxon>
        <taxon>Metazoa</taxon>
        <taxon>Spiralia</taxon>
        <taxon>Lophotrochozoa</taxon>
        <taxon>Mollusca</taxon>
        <taxon>Gastropoda</taxon>
        <taxon>Heterobranchia</taxon>
        <taxon>Euthyneura</taxon>
        <taxon>Panpulmonata</taxon>
        <taxon>Hygrophila</taxon>
        <taxon>Lymnaeoidea</taxon>
        <taxon>Planorbidae</taxon>
        <taxon>Biomphalaria</taxon>
    </lineage>
</organism>
<dbReference type="EMBL" id="JASAOG010000022">
    <property type="protein sequence ID" value="KAK0063228.1"/>
    <property type="molecule type" value="Genomic_DNA"/>
</dbReference>
<reference evidence="5" key="1">
    <citation type="journal article" date="2023" name="PLoS Negl. Trop. Dis.">
        <title>A genome sequence for Biomphalaria pfeifferi, the major vector snail for the human-infecting parasite Schistosoma mansoni.</title>
        <authorList>
            <person name="Bu L."/>
            <person name="Lu L."/>
            <person name="Laidemitt M.R."/>
            <person name="Zhang S.M."/>
            <person name="Mutuku M."/>
            <person name="Mkoji G."/>
            <person name="Steinauer M."/>
            <person name="Loker E.S."/>
        </authorList>
    </citation>
    <scope>NUCLEOTIDE SEQUENCE</scope>
    <source>
        <strain evidence="5">KasaAsao</strain>
    </source>
</reference>
<feature type="transmembrane region" description="Helical" evidence="3">
    <location>
        <begin position="186"/>
        <end position="208"/>
    </location>
</feature>
<sequence>DLTYYCGSTIFVDREVKVRVRSQTYLNPNQNCTLILRPNRGNRLVATFLGFNLSTSNYYDDSGNCQYESIQLTADGSSQFGYRGYCGYSVPYGQYRLGSINTISVINWQQYSYIYAPNLDIIFTEVSSKYSNNNCPYQMFDCQNYDTCIDDSLTCNGYNDCGNNLDETTGCHNHGPYIDVSVNLPAIVGCSVGFVVFVVIIVVTVVICRRRGGKGGYSQF</sequence>
<reference evidence="5" key="2">
    <citation type="submission" date="2023-04" db="EMBL/GenBank/DDBJ databases">
        <authorList>
            <person name="Bu L."/>
            <person name="Lu L."/>
            <person name="Laidemitt M.R."/>
            <person name="Zhang S.M."/>
            <person name="Mutuku M."/>
            <person name="Mkoji G."/>
            <person name="Steinauer M."/>
            <person name="Loker E.S."/>
        </authorList>
    </citation>
    <scope>NUCLEOTIDE SEQUENCE</scope>
    <source>
        <strain evidence="5">KasaAsao</strain>
        <tissue evidence="5">Whole Snail</tissue>
    </source>
</reference>
<dbReference type="InterPro" id="IPR002172">
    <property type="entry name" value="LDrepeatLR_classA_rpt"/>
</dbReference>
<evidence type="ECO:0000256" key="3">
    <source>
        <dbReference type="SAM" id="Phobius"/>
    </source>
</evidence>
<dbReference type="CDD" id="cd00112">
    <property type="entry name" value="LDLa"/>
    <property type="match status" value="1"/>
</dbReference>
<keyword evidence="3" id="KW-0472">Membrane</keyword>
<keyword evidence="3" id="KW-1133">Transmembrane helix</keyword>
<accession>A0AAD8FGP2</accession>
<feature type="domain" description="CUB" evidence="4">
    <location>
        <begin position="6"/>
        <end position="126"/>
    </location>
</feature>
<dbReference type="Proteomes" id="UP001233172">
    <property type="component" value="Unassembled WGS sequence"/>
</dbReference>
<dbReference type="PROSITE" id="PS01180">
    <property type="entry name" value="CUB"/>
    <property type="match status" value="1"/>
</dbReference>
<dbReference type="Gene3D" id="4.10.400.10">
    <property type="entry name" value="Low-density Lipoprotein Receptor"/>
    <property type="match status" value="1"/>
</dbReference>
<comment type="caution">
    <text evidence="2">Lacks conserved residue(s) required for the propagation of feature annotation.</text>
</comment>
<evidence type="ECO:0000256" key="2">
    <source>
        <dbReference type="PROSITE-ProRule" id="PRU00124"/>
    </source>
</evidence>
<name>A0AAD8FGP2_BIOPF</name>
<dbReference type="SUPFAM" id="SSF57424">
    <property type="entry name" value="LDL receptor-like module"/>
    <property type="match status" value="1"/>
</dbReference>
<evidence type="ECO:0000313" key="6">
    <source>
        <dbReference type="Proteomes" id="UP001233172"/>
    </source>
</evidence>
<dbReference type="PROSITE" id="PS50068">
    <property type="entry name" value="LDLRA_2"/>
    <property type="match status" value="1"/>
</dbReference>
<dbReference type="PANTHER" id="PTHR24652:SF69">
    <property type="entry name" value="CUB DOMAIN-CONTAINING PROTEIN"/>
    <property type="match status" value="1"/>
</dbReference>
<dbReference type="AlphaFoldDB" id="A0AAD8FGP2"/>
<feature type="non-terminal residue" evidence="5">
    <location>
        <position position="220"/>
    </location>
</feature>
<dbReference type="InterPro" id="IPR036055">
    <property type="entry name" value="LDL_receptor-like_sf"/>
</dbReference>
<keyword evidence="3" id="KW-0812">Transmembrane</keyword>
<gene>
    <name evidence="5" type="ORF">Bpfe_007424</name>
</gene>
<evidence type="ECO:0000256" key="1">
    <source>
        <dbReference type="ARBA" id="ARBA00023157"/>
    </source>
</evidence>
<dbReference type="PANTHER" id="PTHR24652">
    <property type="entry name" value="LOW-DENSITY LIPOPROTEIN RECEPTOR CLASS A DOMAIN-CONTAINING PROTEIN 2"/>
    <property type="match status" value="1"/>
</dbReference>
<proteinExistence type="predicted"/>
<evidence type="ECO:0000313" key="5">
    <source>
        <dbReference type="EMBL" id="KAK0063228.1"/>
    </source>
</evidence>
<keyword evidence="6" id="KW-1185">Reference proteome</keyword>
<comment type="caution">
    <text evidence="5">The sequence shown here is derived from an EMBL/GenBank/DDBJ whole genome shotgun (WGS) entry which is preliminary data.</text>
</comment>
<evidence type="ECO:0000259" key="4">
    <source>
        <dbReference type="PROSITE" id="PS01180"/>
    </source>
</evidence>
<keyword evidence="1" id="KW-1015">Disulfide bond</keyword>